<dbReference type="Pfam" id="PF02738">
    <property type="entry name" value="MoCoBD_1"/>
    <property type="match status" value="1"/>
</dbReference>
<keyword evidence="2" id="KW-0560">Oxidoreductase</keyword>
<dbReference type="Pfam" id="PF20256">
    <property type="entry name" value="MoCoBD_2"/>
    <property type="match status" value="1"/>
</dbReference>
<evidence type="ECO:0000259" key="3">
    <source>
        <dbReference type="SMART" id="SM01008"/>
    </source>
</evidence>
<name>A0A6J6VCT8_9ZZZZ</name>
<dbReference type="GO" id="GO:0005506">
    <property type="term" value="F:iron ion binding"/>
    <property type="evidence" value="ECO:0007669"/>
    <property type="project" value="InterPro"/>
</dbReference>
<dbReference type="SMART" id="SM01008">
    <property type="entry name" value="Ald_Xan_dh_C"/>
    <property type="match status" value="1"/>
</dbReference>
<dbReference type="SUPFAM" id="SSF54665">
    <property type="entry name" value="CO dehydrogenase molybdoprotein N-domain-like"/>
    <property type="match status" value="1"/>
</dbReference>
<dbReference type="InterPro" id="IPR000674">
    <property type="entry name" value="Ald_Oxase/Xan_DH_a/b"/>
</dbReference>
<evidence type="ECO:0000256" key="2">
    <source>
        <dbReference type="ARBA" id="ARBA00023002"/>
    </source>
</evidence>
<dbReference type="InterPro" id="IPR046867">
    <property type="entry name" value="AldOxase/xan_DH_MoCoBD2"/>
</dbReference>
<sequence length="789" mass="82080">MRGAPGDRVLRQEDAPLLRGVALYVGDRGVASSTDERGAGAAALHAVFVRSTQASGTILAIDVAAARAMPGVIAVGLAGELGMPLLGPLPGMVAGVQRPLFAYETIRHVGEIVAVVVAETVAAAVDAAEQVVVDVGVRPVVVTPYDALRPDAHRVHSAMPSNAYLTGRFPAADVAAPGDVLAGADVVVRGEFVTQRVAAAPMEPNGVLAIPGLPRGGVTLWASTQFVHGLRREVAALLNLATEQVRVVIAQVGGGFGAKFETAPEYVAVAALARHLGRPVRWQETRSECLVTMPHGRGHHQRASLGLRRDGTFTGLHVRVAADAGAYPIAGAGSPVGTGVLMVPGPYLLTALDIEVSTVATNTPPVGVYRGPGRAEPNYLRERLIDMAAAELGLDPVDIRRRNLVPVSQMPYRSPTGFLYDTGDYVATLDEALRVVDYAALRAAQATRRSEGTGHDPAPRAMGIGVSCWLDVTPRNRLGEYASLSIVPTIDGEVRVDVLAGTCDHGQGHGTSWSLVLSGILGVPLEAVHLIPADTEVVPRGDGTGSARSLQLVASSLTVAGRVVLDQAKAVAAHLLEADPRDVVLDDDRLVVVGSPTRGVSWFEIATAAQAPHSLPLEVAALLPDGHLGAAADIDQEGPTFPFGVHIAVVEVDTETGEIEIVRFVAVDDCGLVVNPVVVEGQQHGGIAQGIGQALFEYAQFDIDGTPLASSFLTYLIPSAADLPPLDVRTIGEPTPRNIIGAKGIGQGGAIGAPAAVVNAVVDALSPYGVRHIEMPLSPERVRRAIGPL</sequence>
<organism evidence="4">
    <name type="scientific">freshwater metagenome</name>
    <dbReference type="NCBI Taxonomy" id="449393"/>
    <lineage>
        <taxon>unclassified sequences</taxon>
        <taxon>metagenomes</taxon>
        <taxon>ecological metagenomes</taxon>
    </lineage>
</organism>
<dbReference type="Pfam" id="PF01315">
    <property type="entry name" value="Ald_Xan_dh_C"/>
    <property type="match status" value="1"/>
</dbReference>
<dbReference type="InterPro" id="IPR016208">
    <property type="entry name" value="Ald_Oxase/xanthine_DH-like"/>
</dbReference>
<feature type="domain" description="Aldehyde oxidase/xanthine dehydrogenase a/b hammerhead" evidence="3">
    <location>
        <begin position="28"/>
        <end position="139"/>
    </location>
</feature>
<reference evidence="4" key="1">
    <citation type="submission" date="2020-05" db="EMBL/GenBank/DDBJ databases">
        <authorList>
            <person name="Chiriac C."/>
            <person name="Salcher M."/>
            <person name="Ghai R."/>
            <person name="Kavagutti S V."/>
        </authorList>
    </citation>
    <scope>NUCLEOTIDE SEQUENCE</scope>
</reference>
<protein>
    <submittedName>
        <fullName evidence="4">Unannotated protein</fullName>
    </submittedName>
</protein>
<dbReference type="InterPro" id="IPR008274">
    <property type="entry name" value="AldOxase/xan_DH_MoCoBD1"/>
</dbReference>
<dbReference type="InterPro" id="IPR037165">
    <property type="entry name" value="AldOxase/xan_DH_Mopterin-bd_sf"/>
</dbReference>
<dbReference type="PANTHER" id="PTHR11908">
    <property type="entry name" value="XANTHINE DEHYDROGENASE"/>
    <property type="match status" value="1"/>
</dbReference>
<dbReference type="Gene3D" id="3.90.1170.50">
    <property type="entry name" value="Aldehyde oxidase/xanthine dehydrogenase, a/b hammerhead"/>
    <property type="match status" value="1"/>
</dbReference>
<dbReference type="EMBL" id="CAEZYR010000171">
    <property type="protein sequence ID" value="CAB4769516.1"/>
    <property type="molecule type" value="Genomic_DNA"/>
</dbReference>
<evidence type="ECO:0000313" key="4">
    <source>
        <dbReference type="EMBL" id="CAB4769516.1"/>
    </source>
</evidence>
<dbReference type="GO" id="GO:0016491">
    <property type="term" value="F:oxidoreductase activity"/>
    <property type="evidence" value="ECO:0007669"/>
    <property type="project" value="UniProtKB-KW"/>
</dbReference>
<gene>
    <name evidence="4" type="ORF">UFOPK2754_03017</name>
</gene>
<proteinExistence type="predicted"/>
<dbReference type="InterPro" id="IPR036856">
    <property type="entry name" value="Ald_Oxase/Xan_DH_a/b_sf"/>
</dbReference>
<dbReference type="SUPFAM" id="SSF56003">
    <property type="entry name" value="Molybdenum cofactor-binding domain"/>
    <property type="match status" value="1"/>
</dbReference>
<evidence type="ECO:0000256" key="1">
    <source>
        <dbReference type="ARBA" id="ARBA00022505"/>
    </source>
</evidence>
<accession>A0A6J6VCT8</accession>
<dbReference type="PANTHER" id="PTHR11908:SF132">
    <property type="entry name" value="ALDEHYDE OXIDASE 1-RELATED"/>
    <property type="match status" value="1"/>
</dbReference>
<dbReference type="Gene3D" id="3.30.365.10">
    <property type="entry name" value="Aldehyde oxidase/xanthine dehydrogenase, molybdopterin binding domain"/>
    <property type="match status" value="4"/>
</dbReference>
<dbReference type="AlphaFoldDB" id="A0A6J6VCT8"/>
<keyword evidence="1" id="KW-0500">Molybdenum</keyword>